<feature type="compositionally biased region" description="Basic and acidic residues" evidence="1">
    <location>
        <begin position="39"/>
        <end position="50"/>
    </location>
</feature>
<keyword evidence="2" id="KW-0687">Ribonucleoprotein</keyword>
<keyword evidence="2" id="KW-0689">Ribosomal protein</keyword>
<evidence type="ECO:0000256" key="1">
    <source>
        <dbReference type="SAM" id="MobiDB-lite"/>
    </source>
</evidence>
<feature type="non-terminal residue" evidence="2">
    <location>
        <position position="104"/>
    </location>
</feature>
<sequence length="104" mass="10798">GNSPTVRPQEAHGGPCGPPGAQAEPPQEVLHAGSSGPRGRLEVRQRDRVPGAEAQGEVCPLLQAEEDQSETVCGSKGSAGQAVGAHEEGDRELRLHCVAFVKIN</sequence>
<name>A0A1D2AHQ4_ORNBR</name>
<reference evidence="2" key="1">
    <citation type="submission" date="2016-07" db="EMBL/GenBank/DDBJ databases">
        <title>Salivary Glands transcriptome analysis on engorged females of Ornithodoros brasiliensis (Acari:Argasidae).</title>
        <authorList>
            <person name="Simons S.M."/>
            <person name="Carvalho E."/>
            <person name="Junqueira-de-Azevedo I."/>
            <person name="Ho P.L."/>
            <person name="Giovanni D."/>
            <person name="Mendonca R."/>
            <person name="Onofrio V."/>
            <person name="Landulfo G."/>
            <person name="Ramirez D."/>
            <person name="Barros-Battesti D."/>
        </authorList>
    </citation>
    <scope>NUCLEOTIDE SEQUENCE</scope>
    <source>
        <strain evidence="2">Female</strain>
        <tissue evidence="2">Salivary gland</tissue>
    </source>
</reference>
<evidence type="ECO:0000313" key="2">
    <source>
        <dbReference type="EMBL" id="JAT78732.1"/>
    </source>
</evidence>
<protein>
    <submittedName>
        <fullName evidence="2">60s ribosomal protein l13 a</fullName>
    </submittedName>
</protein>
<feature type="non-terminal residue" evidence="2">
    <location>
        <position position="1"/>
    </location>
</feature>
<organism evidence="2">
    <name type="scientific">Ornithodoros brasiliensis</name>
    <name type="common">Mouro tick</name>
    <dbReference type="NCBI Taxonomy" id="888526"/>
    <lineage>
        <taxon>Eukaryota</taxon>
        <taxon>Metazoa</taxon>
        <taxon>Ecdysozoa</taxon>
        <taxon>Arthropoda</taxon>
        <taxon>Chelicerata</taxon>
        <taxon>Arachnida</taxon>
        <taxon>Acari</taxon>
        <taxon>Parasitiformes</taxon>
        <taxon>Ixodida</taxon>
        <taxon>Ixodoidea</taxon>
        <taxon>Argasidae</taxon>
        <taxon>Ornithodorinae</taxon>
        <taxon>Ornithodoros</taxon>
    </lineage>
</organism>
<dbReference type="AlphaFoldDB" id="A0A1D2AHQ4"/>
<dbReference type="EMBL" id="GETE01001207">
    <property type="protein sequence ID" value="JAT78732.1"/>
    <property type="molecule type" value="Transcribed_RNA"/>
</dbReference>
<accession>A0A1D2AHQ4</accession>
<proteinExistence type="predicted"/>
<dbReference type="GO" id="GO:0005840">
    <property type="term" value="C:ribosome"/>
    <property type="evidence" value="ECO:0007669"/>
    <property type="project" value="UniProtKB-KW"/>
</dbReference>
<feature type="region of interest" description="Disordered" evidence="1">
    <location>
        <begin position="1"/>
        <end position="89"/>
    </location>
</feature>